<evidence type="ECO:0000256" key="7">
    <source>
        <dbReference type="ARBA" id="ARBA00022777"/>
    </source>
</evidence>
<feature type="binding site" evidence="11">
    <location>
        <position position="122"/>
    </location>
    <ligand>
        <name>ATP</name>
        <dbReference type="ChEBI" id="CHEBI:30616"/>
    </ligand>
</feature>
<dbReference type="PRINTS" id="PR01099">
    <property type="entry name" value="HYETHTZKNASE"/>
</dbReference>
<dbReference type="HAMAP" id="MF_00228">
    <property type="entry name" value="Thz_kinase"/>
    <property type="match status" value="1"/>
</dbReference>
<organism evidence="12 13">
    <name type="scientific">Thermodesulfobium acidiphilum</name>
    <dbReference type="NCBI Taxonomy" id="1794699"/>
    <lineage>
        <taxon>Bacteria</taxon>
        <taxon>Pseudomonadati</taxon>
        <taxon>Thermodesulfobiota</taxon>
        <taxon>Thermodesulfobiia</taxon>
        <taxon>Thermodesulfobiales</taxon>
        <taxon>Thermodesulfobiaceae</taxon>
        <taxon>Thermodesulfobium</taxon>
    </lineage>
</organism>
<dbReference type="GO" id="GO:0004417">
    <property type="term" value="F:hydroxyethylthiazole kinase activity"/>
    <property type="evidence" value="ECO:0007669"/>
    <property type="project" value="UniProtKB-UniRule"/>
</dbReference>
<comment type="pathway">
    <text evidence="3 11">Cofactor biosynthesis; thiamine diphosphate biosynthesis; 4-methyl-5-(2-phosphoethyl)-thiazole from 5-(2-hydroxyethyl)-4-methylthiazole: step 1/1.</text>
</comment>
<evidence type="ECO:0000256" key="5">
    <source>
        <dbReference type="ARBA" id="ARBA00022723"/>
    </source>
</evidence>
<evidence type="ECO:0000256" key="3">
    <source>
        <dbReference type="ARBA" id="ARBA00004868"/>
    </source>
</evidence>
<comment type="cofactor">
    <cofactor evidence="2 11">
        <name>Mg(2+)</name>
        <dbReference type="ChEBI" id="CHEBI:18420"/>
    </cofactor>
</comment>
<dbReference type="PIRSF" id="PIRSF000513">
    <property type="entry name" value="Thz_kinase"/>
    <property type="match status" value="1"/>
</dbReference>
<dbReference type="UniPathway" id="UPA00060">
    <property type="reaction ID" value="UER00139"/>
</dbReference>
<evidence type="ECO:0000256" key="1">
    <source>
        <dbReference type="ARBA" id="ARBA00001771"/>
    </source>
</evidence>
<dbReference type="EC" id="2.7.1.50" evidence="11"/>
<evidence type="ECO:0000256" key="2">
    <source>
        <dbReference type="ARBA" id="ARBA00001946"/>
    </source>
</evidence>
<protein>
    <recommendedName>
        <fullName evidence="11">Hydroxyethylthiazole kinase</fullName>
        <ecNumber evidence="11">2.7.1.50</ecNumber>
    </recommendedName>
    <alternativeName>
        <fullName evidence="11">4-methyl-5-beta-hydroxyethylthiazole kinase</fullName>
        <shortName evidence="11">TH kinase</shortName>
        <shortName evidence="11">Thz kinase</shortName>
    </alternativeName>
</protein>
<keyword evidence="10 11" id="KW-0784">Thiamine biosynthesis</keyword>
<dbReference type="Proteomes" id="UP000244792">
    <property type="component" value="Chromosome"/>
</dbReference>
<dbReference type="EMBL" id="CP020921">
    <property type="protein sequence ID" value="AWB11097.1"/>
    <property type="molecule type" value="Genomic_DNA"/>
</dbReference>
<keyword evidence="5 11" id="KW-0479">Metal-binding</keyword>
<dbReference type="GO" id="GO:0000287">
    <property type="term" value="F:magnesium ion binding"/>
    <property type="evidence" value="ECO:0007669"/>
    <property type="project" value="UniProtKB-UniRule"/>
</dbReference>
<comment type="function">
    <text evidence="11">Catalyzes the phosphorylation of the hydroxyl group of 4-methyl-5-beta-hydroxyethylthiazole (THZ).</text>
</comment>
<dbReference type="RefSeq" id="WP_108310164.1">
    <property type="nucleotide sequence ID" value="NZ_CP020921.1"/>
</dbReference>
<evidence type="ECO:0000256" key="8">
    <source>
        <dbReference type="ARBA" id="ARBA00022840"/>
    </source>
</evidence>
<evidence type="ECO:0000256" key="10">
    <source>
        <dbReference type="ARBA" id="ARBA00022977"/>
    </source>
</evidence>
<dbReference type="Pfam" id="PF02110">
    <property type="entry name" value="HK"/>
    <property type="match status" value="1"/>
</dbReference>
<keyword evidence="4 11" id="KW-0808">Transferase</keyword>
<name>A0A2R4W2R2_THEAF</name>
<dbReference type="OrthoDB" id="9778146at2"/>
<dbReference type="GO" id="GO:0009228">
    <property type="term" value="P:thiamine biosynthetic process"/>
    <property type="evidence" value="ECO:0007669"/>
    <property type="project" value="UniProtKB-KW"/>
</dbReference>
<sequence length="273" mass="29844">MDNYDWIKKILQKIKERKPLIHHITNYVAMNDSANVTLAIGALPIMALEEVELDDITNMASAVLLNIGTLKQDEINHMLLAGKYANFKNIPLILDPVGAGASKFRTRTAKNLLKTLKISIIKGNSFEISTLIDLPAEGIGVDAISSNKNYANIAKEAAKKYKSIVLVTGEKDFVSDGERVFEIEGGSFLMSKVTGCGCMLGSIVACFAAIERENLLIASLGASIFFKSVGKLAEQRSTLPGSFRNSLIDSAYLISNDEEKLNAIWREKNDPVC</sequence>
<evidence type="ECO:0000313" key="12">
    <source>
        <dbReference type="EMBL" id="AWB11097.1"/>
    </source>
</evidence>
<dbReference type="NCBIfam" id="NF006830">
    <property type="entry name" value="PRK09355.1"/>
    <property type="match status" value="1"/>
</dbReference>
<evidence type="ECO:0000256" key="6">
    <source>
        <dbReference type="ARBA" id="ARBA00022741"/>
    </source>
</evidence>
<dbReference type="NCBIfam" id="TIGR00694">
    <property type="entry name" value="thiM"/>
    <property type="match status" value="1"/>
</dbReference>
<accession>A0A2R4W2R2</accession>
<keyword evidence="9 11" id="KW-0460">Magnesium</keyword>
<feature type="binding site" evidence="11">
    <location>
        <position position="195"/>
    </location>
    <ligand>
        <name>substrate</name>
    </ligand>
</feature>
<dbReference type="CDD" id="cd01170">
    <property type="entry name" value="THZ_kinase"/>
    <property type="match status" value="1"/>
</dbReference>
<keyword evidence="13" id="KW-1185">Reference proteome</keyword>
<dbReference type="GO" id="GO:0009229">
    <property type="term" value="P:thiamine diphosphate biosynthetic process"/>
    <property type="evidence" value="ECO:0007669"/>
    <property type="project" value="UniProtKB-UniRule"/>
</dbReference>
<evidence type="ECO:0000256" key="9">
    <source>
        <dbReference type="ARBA" id="ARBA00022842"/>
    </source>
</evidence>
<comment type="catalytic activity">
    <reaction evidence="1 11">
        <text>5-(2-hydroxyethyl)-4-methylthiazole + ATP = 4-methyl-5-(2-phosphooxyethyl)-thiazole + ADP + H(+)</text>
        <dbReference type="Rhea" id="RHEA:24212"/>
        <dbReference type="ChEBI" id="CHEBI:15378"/>
        <dbReference type="ChEBI" id="CHEBI:17957"/>
        <dbReference type="ChEBI" id="CHEBI:30616"/>
        <dbReference type="ChEBI" id="CHEBI:58296"/>
        <dbReference type="ChEBI" id="CHEBI:456216"/>
        <dbReference type="EC" id="2.7.1.50"/>
    </reaction>
</comment>
<dbReference type="SUPFAM" id="SSF53613">
    <property type="entry name" value="Ribokinase-like"/>
    <property type="match status" value="1"/>
</dbReference>
<dbReference type="AlphaFoldDB" id="A0A2R4W2R2"/>
<comment type="similarity">
    <text evidence="11">Belongs to the Thz kinase family.</text>
</comment>
<keyword evidence="6 11" id="KW-0547">Nucleotide-binding</keyword>
<evidence type="ECO:0000256" key="4">
    <source>
        <dbReference type="ARBA" id="ARBA00022679"/>
    </source>
</evidence>
<feature type="binding site" evidence="11">
    <location>
        <position position="46"/>
    </location>
    <ligand>
        <name>substrate</name>
    </ligand>
</feature>
<evidence type="ECO:0000256" key="11">
    <source>
        <dbReference type="HAMAP-Rule" id="MF_00228"/>
    </source>
</evidence>
<keyword evidence="7 11" id="KW-0418">Kinase</keyword>
<dbReference type="Gene3D" id="3.40.1190.20">
    <property type="match status" value="1"/>
</dbReference>
<dbReference type="GO" id="GO:0005524">
    <property type="term" value="F:ATP binding"/>
    <property type="evidence" value="ECO:0007669"/>
    <property type="project" value="UniProtKB-UniRule"/>
</dbReference>
<dbReference type="InterPro" id="IPR000417">
    <property type="entry name" value="Hyethyz_kinase"/>
</dbReference>
<feature type="binding site" evidence="11">
    <location>
        <position position="168"/>
    </location>
    <ligand>
        <name>ATP</name>
        <dbReference type="ChEBI" id="CHEBI:30616"/>
    </ligand>
</feature>
<evidence type="ECO:0000313" key="13">
    <source>
        <dbReference type="Proteomes" id="UP000244792"/>
    </source>
</evidence>
<proteinExistence type="inferred from homology"/>
<keyword evidence="8 11" id="KW-0067">ATP-binding</keyword>
<dbReference type="KEGG" id="taci:TDSAC_1761"/>
<dbReference type="InterPro" id="IPR029056">
    <property type="entry name" value="Ribokinase-like"/>
</dbReference>
<reference evidence="12 13" key="1">
    <citation type="submission" date="2017-04" db="EMBL/GenBank/DDBJ databases">
        <title>Genomic insights into metabolism of Thermodesulfobium acidiphilum.</title>
        <authorList>
            <person name="Toshchakov S.V."/>
            <person name="Frolov E.N."/>
            <person name="Kublanov I.V."/>
            <person name="Samarov N.I."/>
            <person name="Novikov A."/>
            <person name="Lebedinsky A.V."/>
            <person name="Bonch-Osmolovskaya E.A."/>
            <person name="Chernyh N.A."/>
        </authorList>
    </citation>
    <scope>NUCLEOTIDE SEQUENCE [LARGE SCALE GENOMIC DNA]</scope>
    <source>
        <strain evidence="12 13">3127-1</strain>
    </source>
</reference>
<gene>
    <name evidence="11" type="primary">thiM</name>
    <name evidence="12" type="ORF">TDSAC_1761</name>
</gene>